<evidence type="ECO:0000259" key="4">
    <source>
        <dbReference type="Pfam" id="PF25973"/>
    </source>
</evidence>
<dbReference type="Pfam" id="PF25973">
    <property type="entry name" value="BSH_CzcB"/>
    <property type="match status" value="1"/>
</dbReference>
<dbReference type="GO" id="GO:1990281">
    <property type="term" value="C:efflux pump complex"/>
    <property type="evidence" value="ECO:0007669"/>
    <property type="project" value="TreeGrafter"/>
</dbReference>
<protein>
    <submittedName>
        <fullName evidence="5">HlyD family secretion protein</fullName>
    </submittedName>
</protein>
<evidence type="ECO:0000313" key="5">
    <source>
        <dbReference type="EMBL" id="RKT50957.1"/>
    </source>
</evidence>
<evidence type="ECO:0000313" key="6">
    <source>
        <dbReference type="Proteomes" id="UP000269493"/>
    </source>
</evidence>
<gene>
    <name evidence="5" type="ORF">BC742_1917</name>
</gene>
<dbReference type="InterPro" id="IPR006143">
    <property type="entry name" value="RND_pump_MFP"/>
</dbReference>
<evidence type="ECO:0000256" key="3">
    <source>
        <dbReference type="SAM" id="Phobius"/>
    </source>
</evidence>
<dbReference type="RefSeq" id="WP_031258244.1">
    <property type="nucleotide sequence ID" value="NZ_KI440782.1"/>
</dbReference>
<keyword evidence="3" id="KW-0472">Membrane</keyword>
<dbReference type="GeneID" id="92929588"/>
<dbReference type="Gene3D" id="2.40.30.170">
    <property type="match status" value="1"/>
</dbReference>
<dbReference type="AlphaFoldDB" id="A0A495VQQ7"/>
<evidence type="ECO:0000256" key="2">
    <source>
        <dbReference type="SAM" id="Coils"/>
    </source>
</evidence>
<feature type="transmembrane region" description="Helical" evidence="3">
    <location>
        <begin position="7"/>
        <end position="25"/>
    </location>
</feature>
<dbReference type="Gene3D" id="1.10.287.470">
    <property type="entry name" value="Helix hairpin bin"/>
    <property type="match status" value="1"/>
</dbReference>
<keyword evidence="6" id="KW-1185">Reference proteome</keyword>
<keyword evidence="2" id="KW-0175">Coiled coil</keyword>
<sequence length="367" mass="40690">MKRYVRFFLLLVFAVMLVGTFVFLWKKSRPEITVYEVVAPQKRTIEKKTIATGKVEPRDEVLIKPQISGIVSAVYKEAGQMVKAGDVIALVKVIPEMGTLNAAESRVNVAQINFGQTQRDFDRAQNLFRSGVISKEEFEKSQLENNRAKEELQNAQDNLEIVRDGISRRSAQYSNTQIRSTIDGMILDVPVKVGNSVIQSNNFNDGTTIASIANMNDMIFKGKIDETEVGQLHEGMPIKLTVGALRDACFDAVLEYISPKSTEENGTVLFEIKAAASIPDTVFVRAGYSANAEIILDRRENVLTIPESTVEFHGDSTFVQLVQDSISRPQVFVQKPIKTGLSDGISIEVISGVKAGDFIRGNRIIKK</sequence>
<keyword evidence="3" id="KW-0812">Transmembrane</keyword>
<dbReference type="Proteomes" id="UP000269493">
    <property type="component" value="Unassembled WGS sequence"/>
</dbReference>
<evidence type="ECO:0000256" key="1">
    <source>
        <dbReference type="ARBA" id="ARBA00009477"/>
    </source>
</evidence>
<feature type="domain" description="CzcB-like barrel-sandwich hybrid" evidence="4">
    <location>
        <begin position="62"/>
        <end position="200"/>
    </location>
</feature>
<proteinExistence type="inferred from homology"/>
<comment type="caution">
    <text evidence="5">The sequence shown here is derived from an EMBL/GenBank/DDBJ whole genome shotgun (WGS) entry which is preliminary data.</text>
</comment>
<comment type="similarity">
    <text evidence="1">Belongs to the membrane fusion protein (MFP) (TC 8.A.1) family.</text>
</comment>
<dbReference type="OrthoDB" id="9809068at2"/>
<feature type="coiled-coil region" evidence="2">
    <location>
        <begin position="133"/>
        <end position="165"/>
    </location>
</feature>
<dbReference type="Gene3D" id="2.40.50.100">
    <property type="match status" value="1"/>
</dbReference>
<dbReference type="EMBL" id="RBXN01000006">
    <property type="protein sequence ID" value="RKT50957.1"/>
    <property type="molecule type" value="Genomic_DNA"/>
</dbReference>
<organism evidence="5 6">
    <name type="scientific">Coprobacter fastidiosus NSB1 = JCM 33896</name>
    <dbReference type="NCBI Taxonomy" id="1349822"/>
    <lineage>
        <taxon>Bacteria</taxon>
        <taxon>Pseudomonadati</taxon>
        <taxon>Bacteroidota</taxon>
        <taxon>Bacteroidia</taxon>
        <taxon>Bacteroidales</taxon>
        <taxon>Barnesiellaceae</taxon>
        <taxon>Coprobacter</taxon>
    </lineage>
</organism>
<name>A0A495VQQ7_9BACT</name>
<dbReference type="NCBIfam" id="TIGR01730">
    <property type="entry name" value="RND_mfp"/>
    <property type="match status" value="1"/>
</dbReference>
<dbReference type="GO" id="GO:0015562">
    <property type="term" value="F:efflux transmembrane transporter activity"/>
    <property type="evidence" value="ECO:0007669"/>
    <property type="project" value="TreeGrafter"/>
</dbReference>
<dbReference type="InterPro" id="IPR058647">
    <property type="entry name" value="BSH_CzcB-like"/>
</dbReference>
<dbReference type="Gene3D" id="2.40.420.20">
    <property type="match status" value="1"/>
</dbReference>
<dbReference type="PANTHER" id="PTHR30469">
    <property type="entry name" value="MULTIDRUG RESISTANCE PROTEIN MDTA"/>
    <property type="match status" value="1"/>
</dbReference>
<accession>A0A495VQQ7</accession>
<reference evidence="5 6" key="1">
    <citation type="submission" date="2018-10" db="EMBL/GenBank/DDBJ databases">
        <title>Genomic Encyclopedia of Archaeal and Bacterial Type Strains, Phase II (KMG-II): from individual species to whole genera.</title>
        <authorList>
            <person name="Goeker M."/>
        </authorList>
    </citation>
    <scope>NUCLEOTIDE SEQUENCE [LARGE SCALE GENOMIC DNA]</scope>
    <source>
        <strain evidence="5 6">NSB1</strain>
    </source>
</reference>
<keyword evidence="3" id="KW-1133">Transmembrane helix</keyword>
<dbReference type="SUPFAM" id="SSF111369">
    <property type="entry name" value="HlyD-like secretion proteins"/>
    <property type="match status" value="1"/>
</dbReference>
<dbReference type="PANTHER" id="PTHR30469:SF15">
    <property type="entry name" value="HLYD FAMILY OF SECRETION PROTEINS"/>
    <property type="match status" value="1"/>
</dbReference>